<sequence>QWYALSKTLAEEVAWKFARENRIDLVTVHPGVVIGPPLQATISGSVKLVLNQSDGIVWRLTLLIALAVSHNMIHTADLSHCFCHEII</sequence>
<dbReference type="Gene3D" id="3.40.50.720">
    <property type="entry name" value="NAD(P)-binding Rossmann-like Domain"/>
    <property type="match status" value="1"/>
</dbReference>
<accession>A0A2P5EH17</accession>
<organism evidence="3 4">
    <name type="scientific">Trema orientale</name>
    <name type="common">Charcoal tree</name>
    <name type="synonym">Celtis orientalis</name>
    <dbReference type="NCBI Taxonomy" id="63057"/>
    <lineage>
        <taxon>Eukaryota</taxon>
        <taxon>Viridiplantae</taxon>
        <taxon>Streptophyta</taxon>
        <taxon>Embryophyta</taxon>
        <taxon>Tracheophyta</taxon>
        <taxon>Spermatophyta</taxon>
        <taxon>Magnoliopsida</taxon>
        <taxon>eudicotyledons</taxon>
        <taxon>Gunneridae</taxon>
        <taxon>Pentapetalae</taxon>
        <taxon>rosids</taxon>
        <taxon>fabids</taxon>
        <taxon>Rosales</taxon>
        <taxon>Cannabaceae</taxon>
        <taxon>Trema</taxon>
    </lineage>
</organism>
<dbReference type="GO" id="GO:0016616">
    <property type="term" value="F:oxidoreductase activity, acting on the CH-OH group of donors, NAD or NADP as acceptor"/>
    <property type="evidence" value="ECO:0007669"/>
    <property type="project" value="TreeGrafter"/>
</dbReference>
<reference evidence="4" key="1">
    <citation type="submission" date="2016-06" db="EMBL/GenBank/DDBJ databases">
        <title>Parallel loss of symbiosis genes in relatives of nitrogen-fixing non-legume Parasponia.</title>
        <authorList>
            <person name="Van Velzen R."/>
            <person name="Holmer R."/>
            <person name="Bu F."/>
            <person name="Rutten L."/>
            <person name="Van Zeijl A."/>
            <person name="Liu W."/>
            <person name="Santuari L."/>
            <person name="Cao Q."/>
            <person name="Sharma T."/>
            <person name="Shen D."/>
            <person name="Roswanjaya Y."/>
            <person name="Wardhani T."/>
            <person name="Kalhor M.S."/>
            <person name="Jansen J."/>
            <person name="Van den Hoogen J."/>
            <person name="Gungor B."/>
            <person name="Hartog M."/>
            <person name="Hontelez J."/>
            <person name="Verver J."/>
            <person name="Yang W.-C."/>
            <person name="Schijlen E."/>
            <person name="Repin R."/>
            <person name="Schilthuizen M."/>
            <person name="Schranz E."/>
            <person name="Heidstra R."/>
            <person name="Miyata K."/>
            <person name="Fedorova E."/>
            <person name="Kohlen W."/>
            <person name="Bisseling T."/>
            <person name="Smit S."/>
            <person name="Geurts R."/>
        </authorList>
    </citation>
    <scope>NUCLEOTIDE SEQUENCE [LARGE SCALE GENOMIC DNA]</scope>
    <source>
        <strain evidence="4">cv. RG33-2</strain>
    </source>
</reference>
<comment type="caution">
    <text evidence="3">The sequence shown here is derived from an EMBL/GenBank/DDBJ whole genome shotgun (WGS) entry which is preliminary data.</text>
</comment>
<dbReference type="STRING" id="63057.A0A2P5EH17"/>
<evidence type="ECO:0000313" key="4">
    <source>
        <dbReference type="Proteomes" id="UP000237000"/>
    </source>
</evidence>
<proteinExistence type="predicted"/>
<dbReference type="Proteomes" id="UP000237000">
    <property type="component" value="Unassembled WGS sequence"/>
</dbReference>
<dbReference type="AlphaFoldDB" id="A0A2P5EH17"/>
<dbReference type="EMBL" id="JXTC01000156">
    <property type="protein sequence ID" value="PON84838.1"/>
    <property type="molecule type" value="Genomic_DNA"/>
</dbReference>
<name>A0A2P5EH17_TREOI</name>
<dbReference type="InterPro" id="IPR036291">
    <property type="entry name" value="NAD(P)-bd_dom_sf"/>
</dbReference>
<dbReference type="InterPro" id="IPR050425">
    <property type="entry name" value="NAD(P)_dehydrat-like"/>
</dbReference>
<dbReference type="PANTHER" id="PTHR10366:SF852">
    <property type="entry name" value="CINNAMOYL-COA REDUCTASE CAD2"/>
    <property type="match status" value="1"/>
</dbReference>
<dbReference type="PANTHER" id="PTHR10366">
    <property type="entry name" value="NAD DEPENDENT EPIMERASE/DEHYDRATASE"/>
    <property type="match status" value="1"/>
</dbReference>
<evidence type="ECO:0000256" key="1">
    <source>
        <dbReference type="ARBA" id="ARBA00022857"/>
    </source>
</evidence>
<keyword evidence="2" id="KW-0560">Oxidoreductase</keyword>
<evidence type="ECO:0000256" key="2">
    <source>
        <dbReference type="ARBA" id="ARBA00023002"/>
    </source>
</evidence>
<protein>
    <submittedName>
        <fullName evidence="3">NAD(P)-binding domain containing protein</fullName>
    </submittedName>
</protein>
<gene>
    <name evidence="3" type="ORF">TorRG33x02_193900</name>
</gene>
<dbReference type="OrthoDB" id="2735536at2759"/>
<keyword evidence="1" id="KW-0521">NADP</keyword>
<dbReference type="SUPFAM" id="SSF51735">
    <property type="entry name" value="NAD(P)-binding Rossmann-fold domains"/>
    <property type="match status" value="1"/>
</dbReference>
<dbReference type="InParanoid" id="A0A2P5EH17"/>
<feature type="non-terminal residue" evidence="3">
    <location>
        <position position="1"/>
    </location>
</feature>
<keyword evidence="4" id="KW-1185">Reference proteome</keyword>
<evidence type="ECO:0000313" key="3">
    <source>
        <dbReference type="EMBL" id="PON84838.1"/>
    </source>
</evidence>